<evidence type="ECO:0000313" key="3">
    <source>
        <dbReference type="Proteomes" id="UP000602510"/>
    </source>
</evidence>
<gene>
    <name evidence="2" type="ORF">GN244_ATG09606</name>
</gene>
<dbReference type="EMBL" id="WSZM01000205">
    <property type="protein sequence ID" value="KAF4038260.1"/>
    <property type="molecule type" value="Genomic_DNA"/>
</dbReference>
<feature type="region of interest" description="Disordered" evidence="1">
    <location>
        <begin position="420"/>
        <end position="455"/>
    </location>
</feature>
<protein>
    <recommendedName>
        <fullName evidence="4">Reverse transcriptase Ty1/copia-type domain-containing protein</fullName>
    </recommendedName>
</protein>
<dbReference type="Proteomes" id="UP000602510">
    <property type="component" value="Unassembled WGS sequence"/>
</dbReference>
<evidence type="ECO:0000256" key="1">
    <source>
        <dbReference type="SAM" id="MobiDB-lite"/>
    </source>
</evidence>
<evidence type="ECO:0000313" key="2">
    <source>
        <dbReference type="EMBL" id="KAF4038260.1"/>
    </source>
</evidence>
<proteinExistence type="predicted"/>
<reference evidence="2" key="1">
    <citation type="submission" date="2020-04" db="EMBL/GenBank/DDBJ databases">
        <title>Hybrid Assembly of Korean Phytophthora infestans isolates.</title>
        <authorList>
            <person name="Prokchorchik M."/>
            <person name="Lee Y."/>
            <person name="Seo J."/>
            <person name="Cho J.-H."/>
            <person name="Park Y.-E."/>
            <person name="Jang D.-C."/>
            <person name="Im J.-S."/>
            <person name="Choi J.-G."/>
            <person name="Park H.-J."/>
            <person name="Lee G.-B."/>
            <person name="Lee Y.-G."/>
            <person name="Hong S.-Y."/>
            <person name="Cho K."/>
            <person name="Sohn K.H."/>
        </authorList>
    </citation>
    <scope>NUCLEOTIDE SEQUENCE</scope>
    <source>
        <strain evidence="2">KR_1_A1</strain>
    </source>
</reference>
<comment type="caution">
    <text evidence="2">The sequence shown here is derived from an EMBL/GenBank/DDBJ whole genome shotgun (WGS) entry which is preliminary data.</text>
</comment>
<sequence length="590" mass="64800">MSPDEEMKLICAQRNLALEILAATTEKIAAHHHRLTALRAEIAELRSQANTPVNMAREMKALRTDLAKMLNTQAVEQLLLHAELLKLRANAKATLHLHAEISELKTTLQSARGGATTVLQARMAAIRLSQNSRIFCAASLAAGGLLQALRNLSSRRNRPSLLNRYSTEPTAQSIDAGHFLGGKAAQRMQLRSFKLKLRSEFGSRLNQVQLSTTAFFFEDARCEGVPGVCQHHDCSDRPNKSQLLSRSGSYASALVRYDDCVLCVCDNEGHRGPDCSGLKRLEATLKQQDEAHIVAATSDATDSMTETVTSDIGDAGLWYASSSSGANEPALNEWILDFGCNPPHGCRQEIAPASLQIKVANSATMTATLKGSCLLETVVARSWRAILLSDVYFGESLGQICSHEVIFNVVPKRRGVLNRLDEGDEGGTTAHNPGDGSAAVSGETSATQSRVTRKGFRRTKDPISLLEVLGACFVEVAPTERLASSFYTCIMLTTRESDDIKEPQSFAEAMQSEHRQHWKQVMDKIWSDLQSNGTWELVEEPKNANLISSKWVYKIKFSITGELERFKARLVGRGVYKKLELTSSRPSPLC</sequence>
<organism evidence="2 3">
    <name type="scientific">Phytophthora infestans</name>
    <name type="common">Potato late blight agent</name>
    <name type="synonym">Botrytis infestans</name>
    <dbReference type="NCBI Taxonomy" id="4787"/>
    <lineage>
        <taxon>Eukaryota</taxon>
        <taxon>Sar</taxon>
        <taxon>Stramenopiles</taxon>
        <taxon>Oomycota</taxon>
        <taxon>Peronosporomycetes</taxon>
        <taxon>Peronosporales</taxon>
        <taxon>Peronosporaceae</taxon>
        <taxon>Phytophthora</taxon>
    </lineage>
</organism>
<evidence type="ECO:0008006" key="4">
    <source>
        <dbReference type="Google" id="ProtNLM"/>
    </source>
</evidence>
<dbReference type="AlphaFoldDB" id="A0A833T6L7"/>
<accession>A0A833T6L7</accession>
<keyword evidence="3" id="KW-1185">Reference proteome</keyword>
<name>A0A833T6L7_PHYIN</name>